<accession>A0A101PC69</accession>
<reference evidence="1 2" key="1">
    <citation type="submission" date="2015-10" db="EMBL/GenBank/DDBJ databases">
        <title>Draft genome sequence of Streptomyces yokosukanensis DSM 40224, type strain for the species Streptomyces yokosukanensis.</title>
        <authorList>
            <person name="Ruckert C."/>
            <person name="Winkler A."/>
            <person name="Kalinowski J."/>
            <person name="Kampfer P."/>
            <person name="Glaeser S."/>
        </authorList>
    </citation>
    <scope>NUCLEOTIDE SEQUENCE [LARGE SCALE GENOMIC DNA]</scope>
    <source>
        <strain evidence="1 2">DSM 40224</strain>
    </source>
</reference>
<evidence type="ECO:0000313" key="2">
    <source>
        <dbReference type="Proteomes" id="UP000053127"/>
    </source>
</evidence>
<keyword evidence="2" id="KW-1185">Reference proteome</keyword>
<dbReference type="AlphaFoldDB" id="A0A101PC69"/>
<protein>
    <submittedName>
        <fullName evidence="1">Uncharacterized protein</fullName>
    </submittedName>
</protein>
<gene>
    <name evidence="1" type="ORF">AQI95_07055</name>
</gene>
<proteinExistence type="predicted"/>
<dbReference type="EMBL" id="LMWN01000007">
    <property type="protein sequence ID" value="KUN08762.1"/>
    <property type="molecule type" value="Genomic_DNA"/>
</dbReference>
<dbReference type="Proteomes" id="UP000053127">
    <property type="component" value="Unassembled WGS sequence"/>
</dbReference>
<organism evidence="1 2">
    <name type="scientific">Streptomyces yokosukanensis</name>
    <dbReference type="NCBI Taxonomy" id="67386"/>
    <lineage>
        <taxon>Bacteria</taxon>
        <taxon>Bacillati</taxon>
        <taxon>Actinomycetota</taxon>
        <taxon>Actinomycetes</taxon>
        <taxon>Kitasatosporales</taxon>
        <taxon>Streptomycetaceae</taxon>
        <taxon>Streptomyces</taxon>
    </lineage>
</organism>
<evidence type="ECO:0000313" key="1">
    <source>
        <dbReference type="EMBL" id="KUN08762.1"/>
    </source>
</evidence>
<name>A0A101PC69_9ACTN</name>
<dbReference type="STRING" id="67386.AQI95_07055"/>
<comment type="caution">
    <text evidence="1">The sequence shown here is derived from an EMBL/GenBank/DDBJ whole genome shotgun (WGS) entry which is preliminary data.</text>
</comment>
<sequence>MGEFSGVDPKAMLSLIKSYTQDKGDLRNSATNLKSRFDRFGIDSGDLTQILSICTWLDDQLPALTRHQALGAALEREHPGLQMVQVPEPVISAAQARKDGKDLADEFSKNTSGDKKAGEKYHELAEKLAAYKDDPDFCSSFYANLHPPVQAETLPSLLASTGSSTASEDLKAYSHAFGVAVSADSPAPGFDKIKKMYVQPVPKGAYPLGWDRGAMLRYGDFPSSFLAQSTRANVLDQVAKDKEQDFRGGGENARILGLPDDTVALNLEALGDNQRAVFDALAQMGDEKNPNLQEHLKLLLEYSKMNNDAQTALGHAIDVGSGVRGQEDASGNWHVDAGKHDAWESTFAFDAIIAAGHAETDEFNGVFKKDMGRLAASYAPEILIGGHNVDENSGDSSFGSPIEYDNIPGVDPAFYLSPQDTYRFMKTFSDDDGMTAPFDEAMGKLQHDVLIKAAQADHDSIAAGKGDPRSYDFAAKAFGNTQRLEYDAEMKIRGEMDESEKAFKEHLKQAAILGSEVVGEPELPAAWTLAWRGGMFALKEYGGGAYVESGPERTEQVNERNFEMVAQARYTMATTLMDGGWKTTPLPNDLKGEDGKLKPFEELAKDHQLEAFNDWANEQREGEVSFHTKQVLSAGELSNQDADVYVKEAEGE</sequence>